<dbReference type="SUPFAM" id="SSF46626">
    <property type="entry name" value="Cytochrome c"/>
    <property type="match status" value="1"/>
</dbReference>
<evidence type="ECO:0000256" key="1">
    <source>
        <dbReference type="SAM" id="SignalP"/>
    </source>
</evidence>
<name>A0A972FRC2_9FLAO</name>
<dbReference type="SUPFAM" id="SSF48695">
    <property type="entry name" value="Multiheme cytochromes"/>
    <property type="match status" value="1"/>
</dbReference>
<evidence type="ECO:0000313" key="2">
    <source>
        <dbReference type="EMBL" id="NMH27949.1"/>
    </source>
</evidence>
<dbReference type="AlphaFoldDB" id="A0A972FRC2"/>
<comment type="caution">
    <text evidence="2">The sequence shown here is derived from an EMBL/GenBank/DDBJ whole genome shotgun (WGS) entry which is preliminary data.</text>
</comment>
<dbReference type="Proteomes" id="UP000712080">
    <property type="component" value="Unassembled WGS sequence"/>
</dbReference>
<feature type="chain" id="PRO_5037340010" description="Repeat protein (TIGR03806 family)" evidence="1">
    <location>
        <begin position="23"/>
        <end position="361"/>
    </location>
</feature>
<dbReference type="InterPro" id="IPR036280">
    <property type="entry name" value="Multihaem_cyt_sf"/>
</dbReference>
<keyword evidence="3" id="KW-1185">Reference proteome</keyword>
<organism evidence="2 3">
    <name type="scientific">Flavobacterium silvaticum</name>
    <dbReference type="NCBI Taxonomy" id="1852020"/>
    <lineage>
        <taxon>Bacteria</taxon>
        <taxon>Pseudomonadati</taxon>
        <taxon>Bacteroidota</taxon>
        <taxon>Flavobacteriia</taxon>
        <taxon>Flavobacteriales</taxon>
        <taxon>Flavobacteriaceae</taxon>
        <taxon>Flavobacterium</taxon>
    </lineage>
</organism>
<proteinExistence type="predicted"/>
<dbReference type="InterPro" id="IPR036909">
    <property type="entry name" value="Cyt_c-like_dom_sf"/>
</dbReference>
<feature type="signal peptide" evidence="1">
    <location>
        <begin position="1"/>
        <end position="22"/>
    </location>
</feature>
<evidence type="ECO:0008006" key="4">
    <source>
        <dbReference type="Google" id="ProtNLM"/>
    </source>
</evidence>
<dbReference type="EMBL" id="JAAMPU010000103">
    <property type="protein sequence ID" value="NMH27949.1"/>
    <property type="molecule type" value="Genomic_DNA"/>
</dbReference>
<keyword evidence="1" id="KW-0732">Signal</keyword>
<protein>
    <recommendedName>
        <fullName evidence="4">Repeat protein (TIGR03806 family)</fullName>
    </recommendedName>
</protein>
<reference evidence="2" key="1">
    <citation type="submission" date="2020-02" db="EMBL/GenBank/DDBJ databases">
        <title>Flavobacterium sp. genome.</title>
        <authorList>
            <person name="Jung H.S."/>
            <person name="Baek J.H."/>
            <person name="Jeon C.O."/>
        </authorList>
    </citation>
    <scope>NUCLEOTIDE SEQUENCE</scope>
    <source>
        <strain evidence="2">SE-s28</strain>
    </source>
</reference>
<dbReference type="RefSeq" id="WP_169527055.1">
    <property type="nucleotide sequence ID" value="NZ_JAAMPU010000103.1"/>
</dbReference>
<dbReference type="GO" id="GO:0020037">
    <property type="term" value="F:heme binding"/>
    <property type="evidence" value="ECO:0007669"/>
    <property type="project" value="InterPro"/>
</dbReference>
<accession>A0A972FRC2</accession>
<gene>
    <name evidence="2" type="ORF">G6047_07890</name>
</gene>
<evidence type="ECO:0000313" key="3">
    <source>
        <dbReference type="Proteomes" id="UP000712080"/>
    </source>
</evidence>
<sequence length="361" mass="40736">MKLLLRNLSVLAFLFLIVSCSKDDHDEYIEPEVIDPVTVDLSLVPYPKLSDYHFFDGEMNLLHPSVRLIPYQPSSQLFTDYASKARFLWIPEGTSAQYVSDSEPFEMPVGSVLIKNFFYSDTPNGRQLVETRLMIRKADGWIFANYIWNDEQTEAFYSTSDEIKTITFTQNSTTRTIDYRIPSQNDCATCHNQNEVARPLGFKPQNLNNFIGYYPDDFDSNQLEYLSGHGIATGIPSNVVSTVDYSDASQPLDLRVRSYFDSNCAHCHSDGGTASYTVLRFGFNVTSDPSQMGVCVGATLEPPGFDHVKIVNPQNASGSTLPFMMSTDISFYMMPRIGRTIVHEEAVEMVNQWISSLPECE</sequence>
<dbReference type="GO" id="GO:0009055">
    <property type="term" value="F:electron transfer activity"/>
    <property type="evidence" value="ECO:0007669"/>
    <property type="project" value="InterPro"/>
</dbReference>
<dbReference type="PROSITE" id="PS51257">
    <property type="entry name" value="PROKAR_LIPOPROTEIN"/>
    <property type="match status" value="1"/>
</dbReference>